<reference evidence="3" key="1">
    <citation type="submission" date="2016-10" db="EMBL/GenBank/DDBJ databases">
        <authorList>
            <person name="Varghese N."/>
            <person name="Submissions S."/>
        </authorList>
    </citation>
    <scope>NUCLEOTIDE SEQUENCE [LARGE SCALE GENOMIC DNA]</scope>
    <source>
        <strain evidence="3">UNC178MFTsu3.1</strain>
    </source>
</reference>
<evidence type="ECO:0000313" key="3">
    <source>
        <dbReference type="Proteomes" id="UP000199477"/>
    </source>
</evidence>
<gene>
    <name evidence="2" type="ORF">SAMN02799615_04393</name>
</gene>
<evidence type="ECO:0000313" key="2">
    <source>
        <dbReference type="EMBL" id="SFF61428.1"/>
    </source>
</evidence>
<accession>A0A1I2K510</accession>
<feature type="chain" id="PRO_5011464211" evidence="1">
    <location>
        <begin position="19"/>
        <end position="119"/>
    </location>
</feature>
<dbReference type="EMBL" id="FONH01000040">
    <property type="protein sequence ID" value="SFF61428.1"/>
    <property type="molecule type" value="Genomic_DNA"/>
</dbReference>
<dbReference type="AlphaFoldDB" id="A0A1I2K510"/>
<sequence>MKILIAAALLLAPVASHAACSATDFAISDFKMKSTGSGTGMRLSLAGQLTNHCGDAAAAQIRIEAKDASGKVLQSKQGWPAGTANIGPGQSVSFDLGRLFRYESDMQDYTVSVSEVKSW</sequence>
<evidence type="ECO:0000256" key="1">
    <source>
        <dbReference type="SAM" id="SignalP"/>
    </source>
</evidence>
<proteinExistence type="predicted"/>
<dbReference type="RefSeq" id="WP_026636713.1">
    <property type="nucleotide sequence ID" value="NZ_FONH01000040.1"/>
</dbReference>
<dbReference type="Proteomes" id="UP000199477">
    <property type="component" value="Unassembled WGS sequence"/>
</dbReference>
<feature type="signal peptide" evidence="1">
    <location>
        <begin position="1"/>
        <end position="18"/>
    </location>
</feature>
<organism evidence="2 3">
    <name type="scientific">Dyella marensis</name>
    <dbReference type="NCBI Taxonomy" id="500610"/>
    <lineage>
        <taxon>Bacteria</taxon>
        <taxon>Pseudomonadati</taxon>
        <taxon>Pseudomonadota</taxon>
        <taxon>Gammaproteobacteria</taxon>
        <taxon>Lysobacterales</taxon>
        <taxon>Rhodanobacteraceae</taxon>
        <taxon>Dyella</taxon>
    </lineage>
</organism>
<keyword evidence="1" id="KW-0732">Signal</keyword>
<keyword evidence="3" id="KW-1185">Reference proteome</keyword>
<name>A0A1I2K510_9GAMM</name>
<protein>
    <submittedName>
        <fullName evidence="2">Uncharacterized protein</fullName>
    </submittedName>
</protein>